<evidence type="ECO:0000256" key="3">
    <source>
        <dbReference type="ARBA" id="ARBA00022605"/>
    </source>
</evidence>
<dbReference type="PROSITE" id="PS01298">
    <property type="entry name" value="DAPB"/>
    <property type="match status" value="1"/>
</dbReference>
<name>A0ABU4WDH9_9FUSO</name>
<feature type="active site" description="Proton donor/acceptor" evidence="9">
    <location>
        <position position="115"/>
    </location>
</feature>
<keyword evidence="7 9" id="KW-0520">NAD</keyword>
<dbReference type="PIRSF" id="PIRSF000161">
    <property type="entry name" value="DHPR"/>
    <property type="match status" value="1"/>
</dbReference>
<keyword evidence="5 9" id="KW-0220">Diaminopimelate biosynthesis</keyword>
<dbReference type="SUPFAM" id="SSF51735">
    <property type="entry name" value="NAD(P)-binding Rossmann-fold domains"/>
    <property type="match status" value="1"/>
</dbReference>
<evidence type="ECO:0000256" key="2">
    <source>
        <dbReference type="ARBA" id="ARBA00022490"/>
    </source>
</evidence>
<dbReference type="InterPro" id="IPR022663">
    <property type="entry name" value="DapB_C"/>
</dbReference>
<dbReference type="EC" id="1.17.1.8" evidence="9 10"/>
<evidence type="ECO:0000313" key="13">
    <source>
        <dbReference type="EMBL" id="MDX8337087.1"/>
    </source>
</evidence>
<comment type="caution">
    <text evidence="9">Lacks conserved residue(s) required for the propagation of feature annotation.</text>
</comment>
<feature type="binding site" evidence="9">
    <location>
        <position position="25"/>
    </location>
    <ligand>
        <name>NADP(+)</name>
        <dbReference type="ChEBI" id="CHEBI:58349"/>
    </ligand>
</feature>
<dbReference type="InterPro" id="IPR036291">
    <property type="entry name" value="NAD(P)-bd_dom_sf"/>
</dbReference>
<dbReference type="PANTHER" id="PTHR20836">
    <property type="entry name" value="DIHYDRODIPICOLINATE REDUCTASE"/>
    <property type="match status" value="1"/>
</dbReference>
<dbReference type="EMBL" id="JAVIKH010000019">
    <property type="protein sequence ID" value="MDX8337087.1"/>
    <property type="molecule type" value="Genomic_DNA"/>
</dbReference>
<dbReference type="PANTHER" id="PTHR20836:SF7">
    <property type="entry name" value="4-HYDROXY-TETRAHYDRODIPICOLINATE REDUCTASE"/>
    <property type="match status" value="1"/>
</dbReference>
<organism evidence="13 14">
    <name type="scientific">Candidatus Cetobacterium colombiensis</name>
    <dbReference type="NCBI Taxonomy" id="3073100"/>
    <lineage>
        <taxon>Bacteria</taxon>
        <taxon>Fusobacteriati</taxon>
        <taxon>Fusobacteriota</taxon>
        <taxon>Fusobacteriia</taxon>
        <taxon>Fusobacteriales</taxon>
        <taxon>Fusobacteriaceae</taxon>
        <taxon>Cetobacterium</taxon>
    </lineage>
</organism>
<reference evidence="14" key="1">
    <citation type="submission" date="2023-07" db="EMBL/GenBank/DDBJ databases">
        <authorList>
            <person name="Colorado M.A."/>
            <person name="Villamil L.M."/>
            <person name="Melo J.F."/>
            <person name="Rodriguez J.A."/>
            <person name="Ruiz R.Y."/>
        </authorList>
    </citation>
    <scope>NUCLEOTIDE SEQUENCE [LARGE SCALE GENOMIC DNA]</scope>
    <source>
        <strain evidence="14">C33</strain>
    </source>
</reference>
<feature type="domain" description="Dihydrodipicolinate reductase C-terminal" evidence="12">
    <location>
        <begin position="88"/>
        <end position="220"/>
    </location>
</feature>
<comment type="pathway">
    <text evidence="9">Amino-acid biosynthesis; L-lysine biosynthesis via DAP pathway; (S)-tetrahydrodipicolinate from L-aspartate: step 4/4.</text>
</comment>
<dbReference type="GO" id="GO:0008839">
    <property type="term" value="F:4-hydroxy-tetrahydrodipicolinate reductase"/>
    <property type="evidence" value="ECO:0007669"/>
    <property type="project" value="UniProtKB-EC"/>
</dbReference>
<accession>A0ABU4WDH9</accession>
<evidence type="ECO:0000259" key="11">
    <source>
        <dbReference type="Pfam" id="PF01113"/>
    </source>
</evidence>
<dbReference type="HAMAP" id="MF_00102">
    <property type="entry name" value="DapB"/>
    <property type="match status" value="1"/>
</dbReference>
<comment type="similarity">
    <text evidence="1 9">Belongs to the DapB family.</text>
</comment>
<proteinExistence type="inferred from homology"/>
<evidence type="ECO:0000256" key="7">
    <source>
        <dbReference type="ARBA" id="ARBA00023027"/>
    </source>
</evidence>
<keyword evidence="4 9" id="KW-0521">NADP</keyword>
<evidence type="ECO:0000259" key="12">
    <source>
        <dbReference type="Pfam" id="PF05173"/>
    </source>
</evidence>
<keyword evidence="8 9" id="KW-0457">Lysine biosynthesis</keyword>
<comment type="subunit">
    <text evidence="9">Homotetramer.</text>
</comment>
<evidence type="ECO:0000256" key="5">
    <source>
        <dbReference type="ARBA" id="ARBA00022915"/>
    </source>
</evidence>
<comment type="caution">
    <text evidence="9">Was originally thought to be a dihydrodipicolinate reductase (DHDPR), catalyzing the conversion of dihydrodipicolinate to tetrahydrodipicolinate. However, it was shown in E.coli that the substrate of the enzymatic reaction is not dihydrodipicolinate (DHDP) but in fact (2S,4S)-4-hydroxy-2,3,4,5-tetrahydrodipicolinic acid (HTPA), the product released by the DapA-catalyzed reaction.</text>
</comment>
<dbReference type="RefSeq" id="WP_320314441.1">
    <property type="nucleotide sequence ID" value="NZ_JAVIKH010000019.1"/>
</dbReference>
<evidence type="ECO:0000256" key="10">
    <source>
        <dbReference type="NCBIfam" id="TIGR00036"/>
    </source>
</evidence>
<keyword evidence="3 9" id="KW-0028">Amino-acid biosynthesis</keyword>
<dbReference type="InterPro" id="IPR023940">
    <property type="entry name" value="DHDPR_bac"/>
</dbReference>
<evidence type="ECO:0000256" key="4">
    <source>
        <dbReference type="ARBA" id="ARBA00022857"/>
    </source>
</evidence>
<dbReference type="Pfam" id="PF05173">
    <property type="entry name" value="DapB_C"/>
    <property type="match status" value="1"/>
</dbReference>
<feature type="binding site" evidence="9">
    <location>
        <begin position="82"/>
        <end position="85"/>
    </location>
    <ligand>
        <name>NAD(+)</name>
        <dbReference type="ChEBI" id="CHEBI:57540"/>
    </ligand>
</feature>
<protein>
    <recommendedName>
        <fullName evidence="9 10">4-hydroxy-tetrahydrodipicolinate reductase</fullName>
        <shortName evidence="9">HTPA reductase</shortName>
        <ecNumber evidence="9 10">1.17.1.8</ecNumber>
    </recommendedName>
</protein>
<feature type="binding site" evidence="9">
    <location>
        <begin position="125"/>
        <end position="126"/>
    </location>
    <ligand>
        <name>(S)-2,3,4,5-tetrahydrodipicolinate</name>
        <dbReference type="ChEBI" id="CHEBI:16845"/>
    </ligand>
</feature>
<comment type="function">
    <text evidence="9">Catalyzes the conversion of 4-hydroxy-tetrahydrodipicolinate (HTPA) to tetrahydrodipicolinate.</text>
</comment>
<dbReference type="SUPFAM" id="SSF55347">
    <property type="entry name" value="Glyceraldehyde-3-phosphate dehydrogenase-like, C-terminal domain"/>
    <property type="match status" value="1"/>
</dbReference>
<feature type="binding site" evidence="9">
    <location>
        <position position="116"/>
    </location>
    <ligand>
        <name>(S)-2,3,4,5-tetrahydrodipicolinate</name>
        <dbReference type="ChEBI" id="CHEBI:16845"/>
    </ligand>
</feature>
<keyword evidence="2 9" id="KW-0963">Cytoplasm</keyword>
<dbReference type="InterPro" id="IPR000846">
    <property type="entry name" value="DapB_N"/>
</dbReference>
<evidence type="ECO:0000313" key="14">
    <source>
        <dbReference type="Proteomes" id="UP001279681"/>
    </source>
</evidence>
<dbReference type="Gene3D" id="3.40.50.720">
    <property type="entry name" value="NAD(P)-binding Rossmann-like Domain"/>
    <property type="match status" value="1"/>
</dbReference>
<gene>
    <name evidence="9 13" type="primary">dapB</name>
    <name evidence="13" type="ORF">RFV38_11405</name>
</gene>
<feature type="binding site" evidence="9">
    <location>
        <begin position="58"/>
        <end position="60"/>
    </location>
    <ligand>
        <name>NAD(+)</name>
        <dbReference type="ChEBI" id="CHEBI:57540"/>
    </ligand>
</feature>
<dbReference type="Proteomes" id="UP001279681">
    <property type="component" value="Unassembled WGS sequence"/>
</dbReference>
<dbReference type="NCBIfam" id="TIGR00036">
    <property type="entry name" value="dapB"/>
    <property type="match status" value="1"/>
</dbReference>
<comment type="catalytic activity">
    <reaction evidence="9">
        <text>(S)-2,3,4,5-tetrahydrodipicolinate + NADP(+) + H2O = (2S,4S)-4-hydroxy-2,3,4,5-tetrahydrodipicolinate + NADPH + H(+)</text>
        <dbReference type="Rhea" id="RHEA:35331"/>
        <dbReference type="ChEBI" id="CHEBI:15377"/>
        <dbReference type="ChEBI" id="CHEBI:15378"/>
        <dbReference type="ChEBI" id="CHEBI:16845"/>
        <dbReference type="ChEBI" id="CHEBI:57783"/>
        <dbReference type="ChEBI" id="CHEBI:58349"/>
        <dbReference type="ChEBI" id="CHEBI:67139"/>
        <dbReference type="EC" id="1.17.1.8"/>
    </reaction>
</comment>
<keyword evidence="14" id="KW-1185">Reference proteome</keyword>
<feature type="domain" description="Dihydrodipicolinate reductase N-terminal" evidence="11">
    <location>
        <begin position="13"/>
        <end position="84"/>
    </location>
</feature>
<comment type="catalytic activity">
    <reaction evidence="9">
        <text>(S)-2,3,4,5-tetrahydrodipicolinate + NAD(+) + H2O = (2S,4S)-4-hydroxy-2,3,4,5-tetrahydrodipicolinate + NADH + H(+)</text>
        <dbReference type="Rhea" id="RHEA:35323"/>
        <dbReference type="ChEBI" id="CHEBI:15377"/>
        <dbReference type="ChEBI" id="CHEBI:15378"/>
        <dbReference type="ChEBI" id="CHEBI:16845"/>
        <dbReference type="ChEBI" id="CHEBI:57540"/>
        <dbReference type="ChEBI" id="CHEBI:57945"/>
        <dbReference type="ChEBI" id="CHEBI:67139"/>
        <dbReference type="EC" id="1.17.1.8"/>
    </reaction>
</comment>
<dbReference type="Gene3D" id="3.30.360.10">
    <property type="entry name" value="Dihydrodipicolinate Reductase, domain 2"/>
    <property type="match status" value="1"/>
</dbReference>
<feature type="active site" description="Proton donor" evidence="9">
    <location>
        <position position="119"/>
    </location>
</feature>
<evidence type="ECO:0000256" key="6">
    <source>
        <dbReference type="ARBA" id="ARBA00023002"/>
    </source>
</evidence>
<evidence type="ECO:0000256" key="8">
    <source>
        <dbReference type="ARBA" id="ARBA00023154"/>
    </source>
</evidence>
<comment type="caution">
    <text evidence="13">The sequence shown here is derived from an EMBL/GenBank/DDBJ whole genome shotgun (WGS) entry which is preliminary data.</text>
</comment>
<sequence length="222" mass="24532">MGKIIKEVGQEKIVAFVDNIDEIDKNKEIDIVVDFSHFSKIDALLDKCVERKYPLVIATTGLSGETLSKIVEASKIIPILLSTNTSLGISALNSILEKLSPKLEENFDIEIIEKHHNKKIDAPSGTALTLLETIQNSLSDKYEIVYGRKGLAKRNEKEIGVHAVRGGTIVGEHTVIFAGEDEIIEVTHKALSKKIFAVGALKCADFLIDKSPKLYTMKDIFE</sequence>
<comment type="subcellular location">
    <subcellularLocation>
        <location evidence="9">Cytoplasm</location>
    </subcellularLocation>
</comment>
<evidence type="ECO:0000256" key="1">
    <source>
        <dbReference type="ARBA" id="ARBA00006642"/>
    </source>
</evidence>
<keyword evidence="6 9" id="KW-0560">Oxidoreductase</keyword>
<feature type="binding site" evidence="9">
    <location>
        <position position="24"/>
    </location>
    <ligand>
        <name>NAD(+)</name>
        <dbReference type="ChEBI" id="CHEBI:57540"/>
    </ligand>
</feature>
<evidence type="ECO:0000256" key="9">
    <source>
        <dbReference type="HAMAP-Rule" id="MF_00102"/>
    </source>
</evidence>
<dbReference type="InterPro" id="IPR022664">
    <property type="entry name" value="DapB_N_CS"/>
</dbReference>
<dbReference type="Pfam" id="PF01113">
    <property type="entry name" value="DapB_N"/>
    <property type="match status" value="1"/>
</dbReference>